<evidence type="ECO:0000313" key="4">
    <source>
        <dbReference type="Proteomes" id="UP000324748"/>
    </source>
</evidence>
<reference evidence="4 5" key="1">
    <citation type="submission" date="2019-05" db="EMBL/GenBank/DDBJ databases">
        <title>Emergence of the Ug99 lineage of the wheat stem rust pathogen through somatic hybridization.</title>
        <authorList>
            <person name="Li F."/>
            <person name="Upadhyaya N.M."/>
            <person name="Sperschneider J."/>
            <person name="Matny O."/>
            <person name="Nguyen-Phuc H."/>
            <person name="Mago R."/>
            <person name="Raley C."/>
            <person name="Miller M.E."/>
            <person name="Silverstein K.A.T."/>
            <person name="Henningsen E."/>
            <person name="Hirsch C.D."/>
            <person name="Visser B."/>
            <person name="Pretorius Z.A."/>
            <person name="Steffenson B.J."/>
            <person name="Schwessinger B."/>
            <person name="Dodds P.N."/>
            <person name="Figueroa M."/>
        </authorList>
    </citation>
    <scope>NUCLEOTIDE SEQUENCE [LARGE SCALE GENOMIC DNA]</scope>
    <source>
        <strain evidence="3">21-0</strain>
        <strain evidence="2 5">Ug99</strain>
    </source>
</reference>
<proteinExistence type="predicted"/>
<organism evidence="3 4">
    <name type="scientific">Puccinia graminis f. sp. tritici</name>
    <dbReference type="NCBI Taxonomy" id="56615"/>
    <lineage>
        <taxon>Eukaryota</taxon>
        <taxon>Fungi</taxon>
        <taxon>Dikarya</taxon>
        <taxon>Basidiomycota</taxon>
        <taxon>Pucciniomycotina</taxon>
        <taxon>Pucciniomycetes</taxon>
        <taxon>Pucciniales</taxon>
        <taxon>Pucciniaceae</taxon>
        <taxon>Puccinia</taxon>
    </lineage>
</organism>
<accession>A0A5B0M6H3</accession>
<feature type="region of interest" description="Disordered" evidence="1">
    <location>
        <begin position="1"/>
        <end position="23"/>
    </location>
</feature>
<protein>
    <submittedName>
        <fullName evidence="3">Uncharacterized protein</fullName>
    </submittedName>
</protein>
<dbReference type="Proteomes" id="UP000324748">
    <property type="component" value="Unassembled WGS sequence"/>
</dbReference>
<comment type="caution">
    <text evidence="3">The sequence shown here is derived from an EMBL/GenBank/DDBJ whole genome shotgun (WGS) entry which is preliminary data.</text>
</comment>
<evidence type="ECO:0000313" key="3">
    <source>
        <dbReference type="EMBL" id="KAA1071936.1"/>
    </source>
</evidence>
<evidence type="ECO:0000313" key="5">
    <source>
        <dbReference type="Proteomes" id="UP000325313"/>
    </source>
</evidence>
<gene>
    <name evidence="3" type="ORF">PGT21_023356</name>
    <name evidence="2" type="ORF">PGTUg99_018506</name>
</gene>
<sequence length="159" mass="17398">MATRPTLSGAPSRPDGVTKRASGTDGAAGVILRAAACLRVLSASCILTMAPGMMTLDRPQPTDETSPKSSIPIRMDLLDWTLYSSVPLSTKFRTGQIRAEIFRTSCRLRFSGLAYRWEDPPPLSGTSSSNYVKYFMRLETSGADNHQAPKRSQEALPRF</sequence>
<keyword evidence="4" id="KW-1185">Reference proteome</keyword>
<evidence type="ECO:0000256" key="1">
    <source>
        <dbReference type="SAM" id="MobiDB-lite"/>
    </source>
</evidence>
<evidence type="ECO:0000313" key="2">
    <source>
        <dbReference type="EMBL" id="KAA1066734.1"/>
    </source>
</evidence>
<dbReference type="Proteomes" id="UP000325313">
    <property type="component" value="Unassembled WGS sequence"/>
</dbReference>
<dbReference type="EMBL" id="VDEP01000509">
    <property type="protein sequence ID" value="KAA1066734.1"/>
    <property type="molecule type" value="Genomic_DNA"/>
</dbReference>
<dbReference type="AlphaFoldDB" id="A0A5B0M6H3"/>
<dbReference type="EMBL" id="VSWC01000170">
    <property type="protein sequence ID" value="KAA1071936.1"/>
    <property type="molecule type" value="Genomic_DNA"/>
</dbReference>
<name>A0A5B0M6H3_PUCGR</name>